<dbReference type="Proteomes" id="UP000295198">
    <property type="component" value="Unassembled WGS sequence"/>
</dbReference>
<dbReference type="GO" id="GO:0016757">
    <property type="term" value="F:glycosyltransferase activity"/>
    <property type="evidence" value="ECO:0007669"/>
    <property type="project" value="InterPro"/>
</dbReference>
<dbReference type="InterPro" id="IPR001296">
    <property type="entry name" value="Glyco_trans_1"/>
</dbReference>
<evidence type="ECO:0000313" key="5">
    <source>
        <dbReference type="Proteomes" id="UP000295198"/>
    </source>
</evidence>
<sequence>MPTVDGLVYVSRWAQRALLEWLPEAAQVPSRVVTNFVGRPAAARPGPRRGDLVSVGNLLPVKNHGYLFQILAEARSRGQVYTLDLFGEGIEHARLARLAEELGIAEQVRFLGFQPDVEEKLPGYVAYVHSSYSESSCIAVMEAMAAGLPVVTTDAGALAELIDDPEEGRYWPLDEPARAADVLVGLLASEAETKRAGLAARARFERDYAADVVVPRLISFLETVGATHAPDLALRGPDAPARVGQGPVESSSRRAEHARDDGGA</sequence>
<reference evidence="4 5" key="1">
    <citation type="submission" date="2019-01" db="EMBL/GenBank/DDBJ databases">
        <title>Nocardioides guangzhouensis sp. nov., an actinobacterium isolated from soil.</title>
        <authorList>
            <person name="Fu Y."/>
            <person name="Cai Y."/>
            <person name="Lin Z."/>
            <person name="Chen P."/>
        </authorList>
    </citation>
    <scope>NUCLEOTIDE SEQUENCE [LARGE SCALE GENOMIC DNA]</scope>
    <source>
        <strain evidence="4 5">130</strain>
    </source>
</reference>
<dbReference type="OrthoDB" id="477186at2"/>
<comment type="caution">
    <text evidence="4">The sequence shown here is derived from an EMBL/GenBank/DDBJ whole genome shotgun (WGS) entry which is preliminary data.</text>
</comment>
<feature type="region of interest" description="Disordered" evidence="2">
    <location>
        <begin position="231"/>
        <end position="264"/>
    </location>
</feature>
<keyword evidence="1 4" id="KW-0808">Transferase</keyword>
<evidence type="ECO:0000256" key="1">
    <source>
        <dbReference type="ARBA" id="ARBA00022679"/>
    </source>
</evidence>
<dbReference type="EMBL" id="SDKM01000016">
    <property type="protein sequence ID" value="RYP85589.1"/>
    <property type="molecule type" value="Genomic_DNA"/>
</dbReference>
<gene>
    <name evidence="4" type="ORF">EKO23_12490</name>
</gene>
<feature type="compositionally biased region" description="Basic and acidic residues" evidence="2">
    <location>
        <begin position="251"/>
        <end position="264"/>
    </location>
</feature>
<organism evidence="4 5">
    <name type="scientific">Nocardioides guangzhouensis</name>
    <dbReference type="NCBI Taxonomy" id="2497878"/>
    <lineage>
        <taxon>Bacteria</taxon>
        <taxon>Bacillati</taxon>
        <taxon>Actinomycetota</taxon>
        <taxon>Actinomycetes</taxon>
        <taxon>Propionibacteriales</taxon>
        <taxon>Nocardioidaceae</taxon>
        <taxon>Nocardioides</taxon>
    </lineage>
</organism>
<dbReference type="AlphaFoldDB" id="A0A4V1XZ57"/>
<proteinExistence type="predicted"/>
<keyword evidence="5" id="KW-1185">Reference proteome</keyword>
<dbReference type="Gene3D" id="3.40.50.2000">
    <property type="entry name" value="Glycogen Phosphorylase B"/>
    <property type="match status" value="2"/>
</dbReference>
<evidence type="ECO:0000259" key="3">
    <source>
        <dbReference type="Pfam" id="PF00534"/>
    </source>
</evidence>
<dbReference type="SUPFAM" id="SSF53756">
    <property type="entry name" value="UDP-Glycosyltransferase/glycogen phosphorylase"/>
    <property type="match status" value="1"/>
</dbReference>
<feature type="domain" description="Glycosyl transferase family 1" evidence="3">
    <location>
        <begin position="51"/>
        <end position="201"/>
    </location>
</feature>
<evidence type="ECO:0000313" key="4">
    <source>
        <dbReference type="EMBL" id="RYP85589.1"/>
    </source>
</evidence>
<dbReference type="CDD" id="cd03801">
    <property type="entry name" value="GT4_PimA-like"/>
    <property type="match status" value="1"/>
</dbReference>
<dbReference type="PANTHER" id="PTHR12526">
    <property type="entry name" value="GLYCOSYLTRANSFERASE"/>
    <property type="match status" value="1"/>
</dbReference>
<protein>
    <submittedName>
        <fullName evidence="4">Glycosyltransferase</fullName>
    </submittedName>
</protein>
<name>A0A4V1XZ57_9ACTN</name>
<dbReference type="Pfam" id="PF00534">
    <property type="entry name" value="Glycos_transf_1"/>
    <property type="match status" value="1"/>
</dbReference>
<accession>A0A4V1XZ57</accession>
<evidence type="ECO:0000256" key="2">
    <source>
        <dbReference type="SAM" id="MobiDB-lite"/>
    </source>
</evidence>